<dbReference type="EMBL" id="CP144691">
    <property type="protein sequence ID" value="WVY95508.1"/>
    <property type="molecule type" value="Genomic_DNA"/>
</dbReference>
<evidence type="ECO:0000256" key="2">
    <source>
        <dbReference type="SAM" id="Phobius"/>
    </source>
</evidence>
<dbReference type="AlphaFoldDB" id="A0AAQ3RHF8"/>
<reference evidence="3 4" key="1">
    <citation type="journal article" date="2023" name="Life. Sci Alliance">
        <title>Evolutionary insights into 3D genome organization and epigenetic landscape of Vigna mungo.</title>
        <authorList>
            <person name="Junaid A."/>
            <person name="Singh B."/>
            <person name="Bhatia S."/>
        </authorList>
    </citation>
    <scope>NUCLEOTIDE SEQUENCE [LARGE SCALE GENOMIC DNA]</scope>
    <source>
        <strain evidence="3">Urdbean</strain>
    </source>
</reference>
<evidence type="ECO:0000313" key="3">
    <source>
        <dbReference type="EMBL" id="WVY95508.1"/>
    </source>
</evidence>
<protein>
    <submittedName>
        <fullName evidence="3">Uncharacterized protein</fullName>
    </submittedName>
</protein>
<name>A0AAQ3RHF8_VIGMU</name>
<accession>A0AAQ3RHF8</accession>
<feature type="transmembrane region" description="Helical" evidence="2">
    <location>
        <begin position="85"/>
        <end position="108"/>
    </location>
</feature>
<evidence type="ECO:0000256" key="1">
    <source>
        <dbReference type="SAM" id="MobiDB-lite"/>
    </source>
</evidence>
<organism evidence="3 4">
    <name type="scientific">Vigna mungo</name>
    <name type="common">Black gram</name>
    <name type="synonym">Phaseolus mungo</name>
    <dbReference type="NCBI Taxonomy" id="3915"/>
    <lineage>
        <taxon>Eukaryota</taxon>
        <taxon>Viridiplantae</taxon>
        <taxon>Streptophyta</taxon>
        <taxon>Embryophyta</taxon>
        <taxon>Tracheophyta</taxon>
        <taxon>Spermatophyta</taxon>
        <taxon>Magnoliopsida</taxon>
        <taxon>eudicotyledons</taxon>
        <taxon>Gunneridae</taxon>
        <taxon>Pentapetalae</taxon>
        <taxon>rosids</taxon>
        <taxon>fabids</taxon>
        <taxon>Fabales</taxon>
        <taxon>Fabaceae</taxon>
        <taxon>Papilionoideae</taxon>
        <taxon>50 kb inversion clade</taxon>
        <taxon>NPAAA clade</taxon>
        <taxon>indigoferoid/millettioid clade</taxon>
        <taxon>Phaseoleae</taxon>
        <taxon>Vigna</taxon>
    </lineage>
</organism>
<feature type="region of interest" description="Disordered" evidence="1">
    <location>
        <begin position="56"/>
        <end position="81"/>
    </location>
</feature>
<evidence type="ECO:0000313" key="4">
    <source>
        <dbReference type="Proteomes" id="UP001374535"/>
    </source>
</evidence>
<keyword evidence="2" id="KW-0472">Membrane</keyword>
<keyword evidence="4" id="KW-1185">Reference proteome</keyword>
<dbReference type="Proteomes" id="UP001374535">
    <property type="component" value="Chromosome 10"/>
</dbReference>
<sequence length="118" mass="12785">MRISTQHFQTSEEILAITASTLAQHSKPQKMLSPMLCFNAETISPKMIVFLASTTPQPKSATAPKPTAPESSTTAASSGDSSRKWIIIAASVGAVVALLCVLFAWRWFIKPKRVPRGE</sequence>
<gene>
    <name evidence="3" type="ORF">V8G54_034596</name>
</gene>
<keyword evidence="2" id="KW-1133">Transmembrane helix</keyword>
<keyword evidence="2" id="KW-0812">Transmembrane</keyword>
<proteinExistence type="predicted"/>